<proteinExistence type="inferred from homology"/>
<feature type="compositionally biased region" description="Low complexity" evidence="2">
    <location>
        <begin position="206"/>
        <end position="227"/>
    </location>
</feature>
<evidence type="ECO:0000256" key="2">
    <source>
        <dbReference type="SAM" id="MobiDB-lite"/>
    </source>
</evidence>
<gene>
    <name evidence="6" type="ORF">B1H18_27785</name>
</gene>
<feature type="domain" description="N-acetylmuramoyl-L-alanine amidase" evidence="4">
    <location>
        <begin position="277"/>
        <end position="438"/>
    </location>
</feature>
<feature type="domain" description="Peptidoglycan recognition protein family" evidence="5">
    <location>
        <begin position="263"/>
        <end position="411"/>
    </location>
</feature>
<evidence type="ECO:0000256" key="1">
    <source>
        <dbReference type="ARBA" id="ARBA00007553"/>
    </source>
</evidence>
<organism evidence="6 7">
    <name type="scientific">Streptomyces tsukubensis</name>
    <dbReference type="NCBI Taxonomy" id="83656"/>
    <lineage>
        <taxon>Bacteria</taxon>
        <taxon>Bacillati</taxon>
        <taxon>Actinomycetota</taxon>
        <taxon>Actinomycetes</taxon>
        <taxon>Kitasatosporales</taxon>
        <taxon>Streptomycetaceae</taxon>
        <taxon>Streptomyces</taxon>
    </lineage>
</organism>
<feature type="region of interest" description="Disordered" evidence="2">
    <location>
        <begin position="122"/>
        <end position="266"/>
    </location>
</feature>
<feature type="compositionally biased region" description="Gly residues" evidence="2">
    <location>
        <begin position="196"/>
        <end position="205"/>
    </location>
</feature>
<dbReference type="Gene3D" id="3.40.80.10">
    <property type="entry name" value="Peptidoglycan recognition protein-like"/>
    <property type="match status" value="1"/>
</dbReference>
<feature type="compositionally biased region" description="Basic and acidic residues" evidence="2">
    <location>
        <begin position="153"/>
        <end position="164"/>
    </location>
</feature>
<dbReference type="GO" id="GO:0008745">
    <property type="term" value="F:N-acetylmuramoyl-L-alanine amidase activity"/>
    <property type="evidence" value="ECO:0007669"/>
    <property type="project" value="InterPro"/>
</dbReference>
<dbReference type="PANTHER" id="PTHR11022">
    <property type="entry name" value="PEPTIDOGLYCAN RECOGNITION PROTEIN"/>
    <property type="match status" value="1"/>
</dbReference>
<dbReference type="SMART" id="SM00644">
    <property type="entry name" value="Ami_2"/>
    <property type="match status" value="1"/>
</dbReference>
<dbReference type="InterPro" id="IPR002502">
    <property type="entry name" value="Amidase_domain"/>
</dbReference>
<dbReference type="RefSeq" id="WP_077972717.1">
    <property type="nucleotide sequence ID" value="NZ_CP045178.1"/>
</dbReference>
<evidence type="ECO:0000259" key="5">
    <source>
        <dbReference type="SMART" id="SM00701"/>
    </source>
</evidence>
<feature type="compositionally biased region" description="Low complexity" evidence="2">
    <location>
        <begin position="236"/>
        <end position="245"/>
    </location>
</feature>
<feature type="region of interest" description="Disordered" evidence="2">
    <location>
        <begin position="49"/>
        <end position="74"/>
    </location>
</feature>
<dbReference type="AlphaFoldDB" id="A0A1V4A1T0"/>
<dbReference type="PANTHER" id="PTHR11022:SF41">
    <property type="entry name" value="PEPTIDOGLYCAN-RECOGNITION PROTEIN LC-RELATED"/>
    <property type="match status" value="1"/>
</dbReference>
<dbReference type="SUPFAM" id="SSF55846">
    <property type="entry name" value="N-acetylmuramoyl-L-alanine amidase-like"/>
    <property type="match status" value="1"/>
</dbReference>
<evidence type="ECO:0000259" key="4">
    <source>
        <dbReference type="SMART" id="SM00644"/>
    </source>
</evidence>
<protein>
    <submittedName>
        <fullName evidence="6">N-acetylmuramoyl-L-alanine amidase</fullName>
    </submittedName>
</protein>
<dbReference type="Proteomes" id="UP000190539">
    <property type="component" value="Unassembled WGS sequence"/>
</dbReference>
<feature type="compositionally biased region" description="Low complexity" evidence="2">
    <location>
        <begin position="169"/>
        <end position="180"/>
    </location>
</feature>
<comment type="caution">
    <text evidence="6">The sequence shown here is derived from an EMBL/GenBank/DDBJ whole genome shotgun (WGS) entry which is preliminary data.</text>
</comment>
<evidence type="ECO:0000313" key="6">
    <source>
        <dbReference type="EMBL" id="OON73039.1"/>
    </source>
</evidence>
<dbReference type="Pfam" id="PF01510">
    <property type="entry name" value="Amidase_2"/>
    <property type="match status" value="1"/>
</dbReference>
<dbReference type="GO" id="GO:0009253">
    <property type="term" value="P:peptidoglycan catabolic process"/>
    <property type="evidence" value="ECO:0007669"/>
    <property type="project" value="InterPro"/>
</dbReference>
<dbReference type="SMART" id="SM00701">
    <property type="entry name" value="PGRP"/>
    <property type="match status" value="1"/>
</dbReference>
<evidence type="ECO:0000256" key="3">
    <source>
        <dbReference type="SAM" id="SignalP"/>
    </source>
</evidence>
<dbReference type="InterPro" id="IPR036505">
    <property type="entry name" value="Amidase/PGRP_sf"/>
</dbReference>
<dbReference type="GO" id="GO:0008270">
    <property type="term" value="F:zinc ion binding"/>
    <property type="evidence" value="ECO:0007669"/>
    <property type="project" value="InterPro"/>
</dbReference>
<sequence>MRGFLASSIGVTCAAALAVPLAFPSGARTTARAATDRSVSEESADIVPGATRSLRMAPLPGDRAGGASSAEGTARREVRPFSLVGVVWDDAEKELHGRVQVRTRATGGGAWSGWQDLETHNAEHAADRDTPEGARGAAHGSTAPLWVGPSDAVESRVTPERAGGEGEAAGRAGAKRTGTGLPAGLRLDLVDPGEGSAAGAGGASGMEGASGAEGAEGMEAASGTEGAEGPEGAGGPAAPLGTLSADGDRAGAAPVRSHTGPRPAIVTRKRWGANERLREKKFRYTRTVKAAFVHHTATGNSYTCAQAPSVIRGIYRYHVKSMGWRDIGYNFLIDKCGKIYEGRAGGVTKPVMGAHTLGFNTNSTGIAVIGTYSRAKPPAAAVKGVARLTAWKLGLTGANPKRKVTLVSGGSNRYHKGKKVRMNVISGHRDGFSTECPGARLYKKLGTVRSTAAKRQHR</sequence>
<dbReference type="InterPro" id="IPR006619">
    <property type="entry name" value="PGRP_domain_met/bac"/>
</dbReference>
<dbReference type="InterPro" id="IPR015510">
    <property type="entry name" value="PGRP"/>
</dbReference>
<keyword evidence="7" id="KW-1185">Reference proteome</keyword>
<reference evidence="6 7" key="1">
    <citation type="submission" date="2017-02" db="EMBL/GenBank/DDBJ databases">
        <title>Draft Genome Sequence of Streptomyces tsukubaensis F601, a Producer of the immunosuppressant tacrolimus FK506.</title>
        <authorList>
            <person name="Zong G."/>
            <person name="Zhong C."/>
            <person name="Fu J."/>
            <person name="Qin R."/>
            <person name="Cao G."/>
        </authorList>
    </citation>
    <scope>NUCLEOTIDE SEQUENCE [LARGE SCALE GENOMIC DNA]</scope>
    <source>
        <strain evidence="6 7">F601</strain>
    </source>
</reference>
<dbReference type="EMBL" id="MVFC01000033">
    <property type="protein sequence ID" value="OON73039.1"/>
    <property type="molecule type" value="Genomic_DNA"/>
</dbReference>
<keyword evidence="3" id="KW-0732">Signal</keyword>
<feature type="compositionally biased region" description="Basic and acidic residues" evidence="2">
    <location>
        <begin position="122"/>
        <end position="132"/>
    </location>
</feature>
<dbReference type="CDD" id="cd06583">
    <property type="entry name" value="PGRP"/>
    <property type="match status" value="1"/>
</dbReference>
<comment type="similarity">
    <text evidence="1">Belongs to the N-acetylmuramoyl-L-alanine amidase 2 family.</text>
</comment>
<name>A0A1V4A1T0_9ACTN</name>
<feature type="chain" id="PRO_5038598898" evidence="3">
    <location>
        <begin position="19"/>
        <end position="458"/>
    </location>
</feature>
<dbReference type="STRING" id="83656.B1H18_27785"/>
<accession>A0A1V4A1T0</accession>
<evidence type="ECO:0000313" key="7">
    <source>
        <dbReference type="Proteomes" id="UP000190539"/>
    </source>
</evidence>
<feature type="signal peptide" evidence="3">
    <location>
        <begin position="1"/>
        <end position="18"/>
    </location>
</feature>
<dbReference type="OrthoDB" id="514320at2"/>